<dbReference type="AlphaFoldDB" id="A0AAW1KZR2"/>
<name>A0AAW1KZR2_POPJA</name>
<keyword evidence="2" id="KW-1185">Reference proteome</keyword>
<evidence type="ECO:0000313" key="1">
    <source>
        <dbReference type="EMBL" id="KAK9727953.1"/>
    </source>
</evidence>
<accession>A0AAW1KZR2</accession>
<proteinExistence type="predicted"/>
<organism evidence="1 2">
    <name type="scientific">Popillia japonica</name>
    <name type="common">Japanese beetle</name>
    <dbReference type="NCBI Taxonomy" id="7064"/>
    <lineage>
        <taxon>Eukaryota</taxon>
        <taxon>Metazoa</taxon>
        <taxon>Ecdysozoa</taxon>
        <taxon>Arthropoda</taxon>
        <taxon>Hexapoda</taxon>
        <taxon>Insecta</taxon>
        <taxon>Pterygota</taxon>
        <taxon>Neoptera</taxon>
        <taxon>Endopterygota</taxon>
        <taxon>Coleoptera</taxon>
        <taxon>Polyphaga</taxon>
        <taxon>Scarabaeiformia</taxon>
        <taxon>Scarabaeidae</taxon>
        <taxon>Rutelinae</taxon>
        <taxon>Popillia</taxon>
    </lineage>
</organism>
<sequence length="76" mass="9058">MEHLVKEITTNIRKCIDSWEIGYECKEKSQTPLYPKKNLKHLCTRLYEDSSPLDIPCKKRYDGKIDCGYCFCIYFI</sequence>
<protein>
    <submittedName>
        <fullName evidence="1">Uncharacterized protein</fullName>
    </submittedName>
</protein>
<dbReference type="EMBL" id="JASPKY010000174">
    <property type="protein sequence ID" value="KAK9727953.1"/>
    <property type="molecule type" value="Genomic_DNA"/>
</dbReference>
<gene>
    <name evidence="1" type="ORF">QE152_g18902</name>
</gene>
<comment type="caution">
    <text evidence="1">The sequence shown here is derived from an EMBL/GenBank/DDBJ whole genome shotgun (WGS) entry which is preliminary data.</text>
</comment>
<evidence type="ECO:0000313" key="2">
    <source>
        <dbReference type="Proteomes" id="UP001458880"/>
    </source>
</evidence>
<dbReference type="Proteomes" id="UP001458880">
    <property type="component" value="Unassembled WGS sequence"/>
</dbReference>
<reference evidence="1 2" key="1">
    <citation type="journal article" date="2024" name="BMC Genomics">
        <title>De novo assembly and annotation of Popillia japonica's genome with initial clues to its potential as an invasive pest.</title>
        <authorList>
            <person name="Cucini C."/>
            <person name="Boschi S."/>
            <person name="Funari R."/>
            <person name="Cardaioli E."/>
            <person name="Iannotti N."/>
            <person name="Marturano G."/>
            <person name="Paoli F."/>
            <person name="Bruttini M."/>
            <person name="Carapelli A."/>
            <person name="Frati F."/>
            <person name="Nardi F."/>
        </authorList>
    </citation>
    <scope>NUCLEOTIDE SEQUENCE [LARGE SCALE GENOMIC DNA]</scope>
    <source>
        <strain evidence="1">DMR45628</strain>
    </source>
</reference>